<dbReference type="InterPro" id="IPR050564">
    <property type="entry name" value="F420-G6PD/mer"/>
</dbReference>
<evidence type="ECO:0000259" key="2">
    <source>
        <dbReference type="Pfam" id="PF00296"/>
    </source>
</evidence>
<dbReference type="PANTHER" id="PTHR43244:SF1">
    <property type="entry name" value="5,10-METHYLENETETRAHYDROMETHANOPTERIN REDUCTASE"/>
    <property type="match status" value="1"/>
</dbReference>
<evidence type="ECO:0000313" key="3">
    <source>
        <dbReference type="EMBL" id="NYE75078.1"/>
    </source>
</evidence>
<feature type="domain" description="Luciferase-like" evidence="2">
    <location>
        <begin position="3"/>
        <end position="236"/>
    </location>
</feature>
<dbReference type="Proteomes" id="UP000569914">
    <property type="component" value="Unassembled WGS sequence"/>
</dbReference>
<dbReference type="Gene3D" id="3.20.20.30">
    <property type="entry name" value="Luciferase-like domain"/>
    <property type="match status" value="1"/>
</dbReference>
<keyword evidence="3" id="KW-0503">Monooxygenase</keyword>
<comment type="caution">
    <text evidence="3">The sequence shown here is derived from an EMBL/GenBank/DDBJ whole genome shotgun (WGS) entry which is preliminary data.</text>
</comment>
<dbReference type="SUPFAM" id="SSF51679">
    <property type="entry name" value="Bacterial luciferase-like"/>
    <property type="match status" value="1"/>
</dbReference>
<reference evidence="3 4" key="1">
    <citation type="submission" date="2020-07" db="EMBL/GenBank/DDBJ databases">
        <title>Sequencing the genomes of 1000 actinobacteria strains.</title>
        <authorList>
            <person name="Klenk H.-P."/>
        </authorList>
    </citation>
    <scope>NUCLEOTIDE SEQUENCE [LARGE SCALE GENOMIC DNA]</scope>
    <source>
        <strain evidence="3 4">DSM 22083</strain>
    </source>
</reference>
<proteinExistence type="predicted"/>
<name>A0A7Y9IDS5_9ACTN</name>
<gene>
    <name evidence="3" type="ORF">BKA15_006407</name>
</gene>
<evidence type="ECO:0000256" key="1">
    <source>
        <dbReference type="ARBA" id="ARBA00023002"/>
    </source>
</evidence>
<dbReference type="RefSeq" id="WP_218871660.1">
    <property type="nucleotide sequence ID" value="NZ_JACCBU010000001.1"/>
</dbReference>
<dbReference type="PANTHER" id="PTHR43244">
    <property type="match status" value="1"/>
</dbReference>
<dbReference type="InterPro" id="IPR011251">
    <property type="entry name" value="Luciferase-like_dom"/>
</dbReference>
<dbReference type="EMBL" id="JACCBU010000001">
    <property type="protein sequence ID" value="NYE75078.1"/>
    <property type="molecule type" value="Genomic_DNA"/>
</dbReference>
<protein>
    <submittedName>
        <fullName evidence="3">Alkanesulfonate monooxygenase SsuD/methylene tetrahydromethanopterin reductase-like flavin-dependent oxidoreductase (Luciferase family)</fullName>
    </submittedName>
</protein>
<accession>A0A7Y9IDS5</accession>
<dbReference type="AlphaFoldDB" id="A0A7Y9IDS5"/>
<keyword evidence="4" id="KW-1185">Reference proteome</keyword>
<dbReference type="GO" id="GO:0016705">
    <property type="term" value="F:oxidoreductase activity, acting on paired donors, with incorporation or reduction of molecular oxygen"/>
    <property type="evidence" value="ECO:0007669"/>
    <property type="project" value="InterPro"/>
</dbReference>
<dbReference type="InterPro" id="IPR036661">
    <property type="entry name" value="Luciferase-like_sf"/>
</dbReference>
<organism evidence="3 4">
    <name type="scientific">Microlunatus parietis</name>
    <dbReference type="NCBI Taxonomy" id="682979"/>
    <lineage>
        <taxon>Bacteria</taxon>
        <taxon>Bacillati</taxon>
        <taxon>Actinomycetota</taxon>
        <taxon>Actinomycetes</taxon>
        <taxon>Propionibacteriales</taxon>
        <taxon>Propionibacteriaceae</taxon>
        <taxon>Microlunatus</taxon>
    </lineage>
</organism>
<sequence length="264" mass="28706">MVMRFGVNLPNGHPPAELVRFAVEVEQSGWDGFFLWDHVQLDPDRREPTYDPWVQLGAIGAHTERLRLGTMVTPVPRRRPWKLAKEIVTLDHLTGGRAVLGVGLGVPQATEYGAFGEPVEPKVHAARLDEALPVLDRLLRGEPVDHEGEHYRVSAQLLPAAVQRPRPPIWVAATLPARAGVRRAARWDGIVPQSRDTGSLTPEALAALVAELDPGPGFDVVTSLAAAPADELADAGATWAIDGPRHREETLAETRARILAGPPR</sequence>
<dbReference type="GO" id="GO:0004497">
    <property type="term" value="F:monooxygenase activity"/>
    <property type="evidence" value="ECO:0007669"/>
    <property type="project" value="UniProtKB-KW"/>
</dbReference>
<dbReference type="Pfam" id="PF00296">
    <property type="entry name" value="Bac_luciferase"/>
    <property type="match status" value="1"/>
</dbReference>
<keyword evidence="1" id="KW-0560">Oxidoreductase</keyword>
<evidence type="ECO:0000313" key="4">
    <source>
        <dbReference type="Proteomes" id="UP000569914"/>
    </source>
</evidence>